<name>A0A9Q8WI53_9PEZI</name>
<dbReference type="RefSeq" id="XP_049145281.1">
    <property type="nucleotide sequence ID" value="XM_049288137.1"/>
</dbReference>
<dbReference type="AlphaFoldDB" id="A0A9Q8WI53"/>
<gene>
    <name evidence="1" type="ORF">CLUP02_09158</name>
</gene>
<evidence type="ECO:0000313" key="1">
    <source>
        <dbReference type="EMBL" id="UQC83662.1"/>
    </source>
</evidence>
<accession>A0A9Q8WI53</accession>
<dbReference type="EMBL" id="CP019476">
    <property type="protein sequence ID" value="UQC83662.1"/>
    <property type="molecule type" value="Genomic_DNA"/>
</dbReference>
<dbReference type="KEGG" id="clup:CLUP02_09158"/>
<dbReference type="Proteomes" id="UP000830671">
    <property type="component" value="Chromosome 4"/>
</dbReference>
<evidence type="ECO:0000313" key="2">
    <source>
        <dbReference type="Proteomes" id="UP000830671"/>
    </source>
</evidence>
<dbReference type="GeneID" id="73343147"/>
<sequence>MYQATPGPPGSSRHQSPHYGLLIAPAAPIRLPTTTGASPLPSSSLLQVALFPSYPPRLPPFPELSQQA</sequence>
<protein>
    <submittedName>
        <fullName evidence="1">Uncharacterized protein</fullName>
    </submittedName>
</protein>
<organism evidence="1 2">
    <name type="scientific">Colletotrichum lupini</name>
    <dbReference type="NCBI Taxonomy" id="145971"/>
    <lineage>
        <taxon>Eukaryota</taxon>
        <taxon>Fungi</taxon>
        <taxon>Dikarya</taxon>
        <taxon>Ascomycota</taxon>
        <taxon>Pezizomycotina</taxon>
        <taxon>Sordariomycetes</taxon>
        <taxon>Hypocreomycetidae</taxon>
        <taxon>Glomerellales</taxon>
        <taxon>Glomerellaceae</taxon>
        <taxon>Colletotrichum</taxon>
        <taxon>Colletotrichum acutatum species complex</taxon>
    </lineage>
</organism>
<proteinExistence type="predicted"/>
<reference evidence="1" key="1">
    <citation type="journal article" date="2021" name="Mol. Plant Microbe Interact.">
        <title>Complete Genome Sequence of the Plant-Pathogenic Fungus Colletotrichum lupini.</title>
        <authorList>
            <person name="Baroncelli R."/>
            <person name="Pensec F."/>
            <person name="Da Lio D."/>
            <person name="Boufleur T."/>
            <person name="Vicente I."/>
            <person name="Sarrocco S."/>
            <person name="Picot A."/>
            <person name="Baraldi E."/>
            <person name="Sukno S."/>
            <person name="Thon M."/>
            <person name="Le Floch G."/>
        </authorList>
    </citation>
    <scope>NUCLEOTIDE SEQUENCE</scope>
    <source>
        <strain evidence="1">IMI 504893</strain>
    </source>
</reference>
<keyword evidence="2" id="KW-1185">Reference proteome</keyword>